<dbReference type="PANTHER" id="PTHR24404">
    <property type="entry name" value="ZINC FINGER PROTEIN"/>
    <property type="match status" value="1"/>
</dbReference>
<dbReference type="InterPro" id="IPR013087">
    <property type="entry name" value="Znf_C2H2_type"/>
</dbReference>
<keyword evidence="4 8" id="KW-0863">Zinc-finger</keyword>
<name>A0A7R9CMS7_TIMCR</name>
<dbReference type="PROSITE" id="PS00028">
    <property type="entry name" value="ZINC_FINGER_C2H2_1"/>
    <property type="match status" value="11"/>
</dbReference>
<dbReference type="InterPro" id="IPR050589">
    <property type="entry name" value="Ikaros_C2H2-ZF"/>
</dbReference>
<dbReference type="PANTHER" id="PTHR24404:SF114">
    <property type="entry name" value="KLUMPFUSS, ISOFORM B-RELATED"/>
    <property type="match status" value="1"/>
</dbReference>
<evidence type="ECO:0000313" key="11">
    <source>
        <dbReference type="EMBL" id="CAD7399388.1"/>
    </source>
</evidence>
<dbReference type="AlphaFoldDB" id="A0A7R9CMS7"/>
<dbReference type="SUPFAM" id="SSF57667">
    <property type="entry name" value="beta-beta-alpha zinc fingers"/>
    <property type="match status" value="4"/>
</dbReference>
<feature type="domain" description="C2H2-type" evidence="10">
    <location>
        <begin position="634"/>
        <end position="656"/>
    </location>
</feature>
<dbReference type="GO" id="GO:0006357">
    <property type="term" value="P:regulation of transcription by RNA polymerase II"/>
    <property type="evidence" value="ECO:0007669"/>
    <property type="project" value="TreeGrafter"/>
</dbReference>
<feature type="compositionally biased region" description="Acidic residues" evidence="9">
    <location>
        <begin position="163"/>
        <end position="176"/>
    </location>
</feature>
<feature type="domain" description="C2H2-type" evidence="10">
    <location>
        <begin position="1004"/>
        <end position="1031"/>
    </location>
</feature>
<evidence type="ECO:0000256" key="3">
    <source>
        <dbReference type="ARBA" id="ARBA00022737"/>
    </source>
</evidence>
<keyword evidence="5" id="KW-0862">Zinc</keyword>
<dbReference type="GO" id="GO:0000978">
    <property type="term" value="F:RNA polymerase II cis-regulatory region sequence-specific DNA binding"/>
    <property type="evidence" value="ECO:0007669"/>
    <property type="project" value="TreeGrafter"/>
</dbReference>
<evidence type="ECO:0000259" key="10">
    <source>
        <dbReference type="PROSITE" id="PS50157"/>
    </source>
</evidence>
<dbReference type="SMART" id="SM00355">
    <property type="entry name" value="ZnF_C2H2"/>
    <property type="match status" value="16"/>
</dbReference>
<dbReference type="GO" id="GO:0005634">
    <property type="term" value="C:nucleus"/>
    <property type="evidence" value="ECO:0007669"/>
    <property type="project" value="UniProtKB-SubCell"/>
</dbReference>
<feature type="region of interest" description="Disordered" evidence="9">
    <location>
        <begin position="162"/>
        <end position="248"/>
    </location>
</feature>
<organism evidence="11">
    <name type="scientific">Timema cristinae</name>
    <name type="common">Walking stick</name>
    <dbReference type="NCBI Taxonomy" id="61476"/>
    <lineage>
        <taxon>Eukaryota</taxon>
        <taxon>Metazoa</taxon>
        <taxon>Ecdysozoa</taxon>
        <taxon>Arthropoda</taxon>
        <taxon>Hexapoda</taxon>
        <taxon>Insecta</taxon>
        <taxon>Pterygota</taxon>
        <taxon>Neoptera</taxon>
        <taxon>Polyneoptera</taxon>
        <taxon>Phasmatodea</taxon>
        <taxon>Timematodea</taxon>
        <taxon>Timematoidea</taxon>
        <taxon>Timematidae</taxon>
        <taxon>Timema</taxon>
    </lineage>
</organism>
<evidence type="ECO:0000256" key="1">
    <source>
        <dbReference type="ARBA" id="ARBA00004123"/>
    </source>
</evidence>
<protein>
    <recommendedName>
        <fullName evidence="10">C2H2-type domain-containing protein</fullName>
    </recommendedName>
</protein>
<evidence type="ECO:0000256" key="9">
    <source>
        <dbReference type="SAM" id="MobiDB-lite"/>
    </source>
</evidence>
<feature type="domain" description="C2H2-type" evidence="10">
    <location>
        <begin position="947"/>
        <end position="974"/>
    </location>
</feature>
<dbReference type="Pfam" id="PF00096">
    <property type="entry name" value="zf-C2H2"/>
    <property type="match status" value="3"/>
</dbReference>
<proteinExistence type="predicted"/>
<dbReference type="EMBL" id="OC317854">
    <property type="protein sequence ID" value="CAD7399388.1"/>
    <property type="molecule type" value="Genomic_DNA"/>
</dbReference>
<sequence length="1070" mass="122117">MRPPEQATFKLVMGTYICPLCCGGEFLSRDSLRDHLLCYTESLYCPECGRCFDSVVRLVEHLETTCDETCTGDDDSTRVTHTKKQGYVLLYSGAQELGGALLYTQTKLKGAKLILMGNTMVQHTQGLLINQGQVKAEPNYNFSFSRIRSKIKGEDTFLMDLGDYNEDDDEDDEDIPENNVYFPNNISGDVIDSSDNDADSSESDDDSSEDDLSEGDLSEDVVDISEDDVDLRSEQVRPESNDSIESCARPAPTPMFKCSVCPYEFTSVEEHIKLYHTQDEVELQVPKEVSKNLLRDGENMIKPISNNQASADETTAQKLLPDPNNDLEIPGYHQKEDVEMVDDHHNSPPELANDHVQCEPQDHDQATIDHGTLPSSLGEIVSQLSLEPQIKTLVTECDIDRENPAVNLRDVTKETLVTPDNYSEQDTALRPISLSKKLNKPVKKIKFHPKINVPSEKNNRSSIFSNCGDDVLVEHKLTGERLIMDPKGLTYVRKLIPCGEIYCTTKENKQTLPTVKTQPQEVEVKSKNKSIDDYPQTVTSFRDYTERRYFTETGKRLGSIYTCKVCNRECLTFPTFRHHSCTAIVYSCDVCSETFRRKKDLTKHLLSEHNLPDVSLKKKDRLKTKDVSKPPQSFVCEACGTVFNNKRSHLQHKKMHLPKMVDVEFNEDGSPADLNCKCCTFVAMNKKGLRTHMIVHAPYKKRRTEPTSEVSMQDPSTILTANNLTCHMCDRLFERTLDLHEHFKTHYYNKEDEKRELARLNNITFERANVDNPEKASLTFTCEICHLTLDKSIRVSHILSHSGDVRFTCEICNGNFYTREQYNLHMRAHNGDTPYMCRICKKRFADMHLLEKHCESHRENRNYPCRFCSKRFQRPSGTLAHERIHTGERPFTCQHCGLKFRLRGTRDMHSRIHTGVKPYNCEHCGMKFRSRYSFHAHVATHYDARDFKCTMCPKTFKTAAGLSSHKNNHTKPYACSVCKRKFNTSFAERKHRLSHSTGKNMLKYVCDLCGACYARSFGLRDHMIAHNEEATGKVPAREDATPQNIRDSLTPVVAPKAVHFVEIEETVLSS</sequence>
<comment type="subcellular location">
    <subcellularLocation>
        <location evidence="1">Nucleus</location>
    </subcellularLocation>
</comment>
<gene>
    <name evidence="11" type="ORF">TCEB3V08_LOCUS4997</name>
</gene>
<evidence type="ECO:0000256" key="7">
    <source>
        <dbReference type="ARBA" id="ARBA00023242"/>
    </source>
</evidence>
<reference evidence="11" key="1">
    <citation type="submission" date="2020-11" db="EMBL/GenBank/DDBJ databases">
        <authorList>
            <person name="Tran Van P."/>
        </authorList>
    </citation>
    <scope>NUCLEOTIDE SEQUENCE</scope>
</reference>
<feature type="compositionally biased region" description="Basic and acidic residues" evidence="9">
    <location>
        <begin position="230"/>
        <end position="240"/>
    </location>
</feature>
<dbReference type="FunFam" id="3.30.160.60:FF:000100">
    <property type="entry name" value="Zinc finger 45-like"/>
    <property type="match status" value="2"/>
</dbReference>
<feature type="domain" description="C2H2-type" evidence="10">
    <location>
        <begin position="919"/>
        <end position="946"/>
    </location>
</feature>
<feature type="domain" description="C2H2-type" evidence="10">
    <location>
        <begin position="891"/>
        <end position="918"/>
    </location>
</feature>
<keyword evidence="7" id="KW-0539">Nucleus</keyword>
<feature type="compositionally biased region" description="Acidic residues" evidence="9">
    <location>
        <begin position="192"/>
        <end position="229"/>
    </location>
</feature>
<keyword evidence="2" id="KW-0479">Metal-binding</keyword>
<evidence type="ECO:0000256" key="2">
    <source>
        <dbReference type="ARBA" id="ARBA00022723"/>
    </source>
</evidence>
<evidence type="ECO:0000256" key="8">
    <source>
        <dbReference type="PROSITE-ProRule" id="PRU00042"/>
    </source>
</evidence>
<evidence type="ECO:0000256" key="6">
    <source>
        <dbReference type="ARBA" id="ARBA00023125"/>
    </source>
</evidence>
<evidence type="ECO:0000256" key="5">
    <source>
        <dbReference type="ARBA" id="ARBA00022833"/>
    </source>
</evidence>
<dbReference type="Gene3D" id="3.30.160.60">
    <property type="entry name" value="Classic Zinc Finger"/>
    <property type="match status" value="7"/>
</dbReference>
<keyword evidence="6" id="KW-0238">DNA-binding</keyword>
<feature type="domain" description="C2H2-type" evidence="10">
    <location>
        <begin position="807"/>
        <end position="834"/>
    </location>
</feature>
<feature type="domain" description="C2H2-type" evidence="10">
    <location>
        <begin position="973"/>
        <end position="1000"/>
    </location>
</feature>
<dbReference type="InterPro" id="IPR036236">
    <property type="entry name" value="Znf_C2H2_sf"/>
</dbReference>
<feature type="domain" description="C2H2-type" evidence="10">
    <location>
        <begin position="835"/>
        <end position="862"/>
    </location>
</feature>
<dbReference type="GO" id="GO:0008270">
    <property type="term" value="F:zinc ion binding"/>
    <property type="evidence" value="ECO:0007669"/>
    <property type="project" value="UniProtKB-KW"/>
</dbReference>
<dbReference type="GO" id="GO:0003700">
    <property type="term" value="F:DNA-binding transcription factor activity"/>
    <property type="evidence" value="ECO:0007669"/>
    <property type="project" value="TreeGrafter"/>
</dbReference>
<keyword evidence="3" id="KW-0677">Repeat</keyword>
<evidence type="ECO:0000256" key="4">
    <source>
        <dbReference type="ARBA" id="ARBA00022771"/>
    </source>
</evidence>
<dbReference type="PROSITE" id="PS50157">
    <property type="entry name" value="ZINC_FINGER_C2H2_2"/>
    <property type="match status" value="11"/>
</dbReference>
<feature type="domain" description="C2H2-type" evidence="10">
    <location>
        <begin position="724"/>
        <end position="751"/>
    </location>
</feature>
<feature type="domain" description="C2H2-type" evidence="10">
    <location>
        <begin position="863"/>
        <end position="890"/>
    </location>
</feature>
<accession>A0A7R9CMS7</accession>
<feature type="domain" description="C2H2-type" evidence="10">
    <location>
        <begin position="586"/>
        <end position="609"/>
    </location>
</feature>